<sequence length="610" mass="69180">MFRTVTLRNDVIKGIKAVETIWNENMFRWKSLRSSLLFCGICFILLLLNKSLIEVYDNREKRIPVNDVISSRDDGSLHADTPCNPAILPIEVSRLKKTASKARCIANNGKEMNCMYDGNEYYFPFSFIKKQYDVSGKLSKEITRDFSDGSRFELFTSYSKIRVPDGDFYDPVGLFGHFATYSVETRERVRCISAQTANKSYDEEIVMGLKSTEWKGSAGMHETSERIFYSDDERGNIVNVTTAGDLSNAGCYIFLDPSPRLHVLLFDWLPIRNASFTILVRLLESDTLVLLNYVTLDNPRCVWSDLMSFAGTEQLSFSFSLGQLPRQWHSVTRDVLVDVSRALSSMNTNKKKEGNVVIHPGDIKLVSLGFRGITSVRQRIHQAQNAHRKFFLTAADWLCSNQNKEGGWAVPVERAIADRRLTLNAGWHSAMAQGHALSLLTRAYAATRNVTYLTVATEALKLFEKDAVIGGVRSMLFDHVWFEEYPTTPGSFVLNGFMYSLIGLYDFKSVQLSTEVPAEVHRGLERASLLFTNGMESLRALIPLYDTGSGSLYDLRHVGLHTAPNLARWDYHAVHVYLLKWLVQISGDKILNDTANRWIEYSWGKKAKHN</sequence>
<comment type="pathway">
    <text evidence="4">Glycan metabolism; heparan sulfate biosynthesis.</text>
</comment>
<dbReference type="InterPro" id="IPR059154">
    <property type="entry name" value="Glce_b_sandwich"/>
</dbReference>
<dbReference type="Pfam" id="PF06662">
    <property type="entry name" value="C5-epim_C"/>
    <property type="match status" value="1"/>
</dbReference>
<dbReference type="AlphaFoldDB" id="A0A158P839"/>
<evidence type="ECO:0000256" key="3">
    <source>
        <dbReference type="ARBA" id="ARBA00004841"/>
    </source>
</evidence>
<keyword evidence="11" id="KW-0413">Isomerase</keyword>
<evidence type="ECO:0000256" key="5">
    <source>
        <dbReference type="ARBA" id="ARBA00005584"/>
    </source>
</evidence>
<keyword evidence="9 13" id="KW-1133">Transmembrane helix</keyword>
<proteinExistence type="inferred from homology"/>
<comment type="similarity">
    <text evidence="5">Belongs to the D-glucuronyl C5-epimerase family.</text>
</comment>
<comment type="pathway">
    <text evidence="3">Glycan metabolism; heparin biosynthesis.</text>
</comment>
<comment type="subcellular location">
    <subcellularLocation>
        <location evidence="12">Endomembrane system</location>
        <topology evidence="12">Single-pass membrane protein</topology>
    </subcellularLocation>
    <subcellularLocation>
        <location evidence="2">Membrane</location>
        <topology evidence="2">Single-pass type II membrane protein</topology>
    </subcellularLocation>
</comment>
<evidence type="ECO:0000256" key="7">
    <source>
        <dbReference type="ARBA" id="ARBA00022692"/>
    </source>
</evidence>
<keyword evidence="8" id="KW-0735">Signal-anchor</keyword>
<evidence type="ECO:0000313" key="16">
    <source>
        <dbReference type="Proteomes" id="UP000035642"/>
    </source>
</evidence>
<evidence type="ECO:0000256" key="8">
    <source>
        <dbReference type="ARBA" id="ARBA00022968"/>
    </source>
</evidence>
<dbReference type="InterPro" id="IPR039721">
    <property type="entry name" value="C5-epimerase"/>
</dbReference>
<dbReference type="EC" id="5.1.3.17" evidence="6"/>
<evidence type="ECO:0000256" key="6">
    <source>
        <dbReference type="ARBA" id="ARBA00012087"/>
    </source>
</evidence>
<dbReference type="GO" id="GO:0047464">
    <property type="term" value="F:heparosan-N-sulfate-glucuronate 5-epimerase activity"/>
    <property type="evidence" value="ECO:0007669"/>
    <property type="project" value="UniProtKB-EC"/>
</dbReference>
<evidence type="ECO:0000256" key="4">
    <source>
        <dbReference type="ARBA" id="ARBA00005093"/>
    </source>
</evidence>
<evidence type="ECO:0000313" key="17">
    <source>
        <dbReference type="WBParaSite" id="ACAC_0000658201-mRNA-1"/>
    </source>
</evidence>
<dbReference type="GO" id="GO:0005794">
    <property type="term" value="C:Golgi apparatus"/>
    <property type="evidence" value="ECO:0007669"/>
    <property type="project" value="TreeGrafter"/>
</dbReference>
<evidence type="ECO:0000259" key="14">
    <source>
        <dbReference type="Pfam" id="PF06662"/>
    </source>
</evidence>
<keyword evidence="16" id="KW-1185">Reference proteome</keyword>
<evidence type="ECO:0000256" key="9">
    <source>
        <dbReference type="ARBA" id="ARBA00022989"/>
    </source>
</evidence>
<dbReference type="InterPro" id="IPR010598">
    <property type="entry name" value="C5-epim_C"/>
</dbReference>
<keyword evidence="7 13" id="KW-0812">Transmembrane</keyword>
<evidence type="ECO:0000256" key="2">
    <source>
        <dbReference type="ARBA" id="ARBA00004606"/>
    </source>
</evidence>
<keyword evidence="10 13" id="KW-0472">Membrane</keyword>
<feature type="transmembrane region" description="Helical" evidence="13">
    <location>
        <begin position="35"/>
        <end position="53"/>
    </location>
</feature>
<evidence type="ECO:0000256" key="10">
    <source>
        <dbReference type="ARBA" id="ARBA00023136"/>
    </source>
</evidence>
<evidence type="ECO:0000256" key="12">
    <source>
        <dbReference type="ARBA" id="ARBA00037847"/>
    </source>
</evidence>
<dbReference type="UniPathway" id="UPA00862"/>
<feature type="domain" description="D-glucuronyl C5-epimerase beta-sandwich" evidence="15">
    <location>
        <begin position="236"/>
        <end position="372"/>
    </location>
</feature>
<dbReference type="GO" id="GO:0015012">
    <property type="term" value="P:heparan sulfate proteoglycan biosynthetic process"/>
    <property type="evidence" value="ECO:0007669"/>
    <property type="project" value="InterPro"/>
</dbReference>
<dbReference type="WBParaSite" id="ACAC_0000658201-mRNA-1">
    <property type="protein sequence ID" value="ACAC_0000658201-mRNA-1"/>
    <property type="gene ID" value="ACAC_0000658201"/>
</dbReference>
<evidence type="ECO:0000256" key="1">
    <source>
        <dbReference type="ARBA" id="ARBA00000434"/>
    </source>
</evidence>
<evidence type="ECO:0000256" key="13">
    <source>
        <dbReference type="SAM" id="Phobius"/>
    </source>
</evidence>
<dbReference type="Proteomes" id="UP000035642">
    <property type="component" value="Unassembled WGS sequence"/>
</dbReference>
<dbReference type="Pfam" id="PF21174">
    <property type="entry name" value="Glce_b_sandwich"/>
    <property type="match status" value="1"/>
</dbReference>
<protein>
    <recommendedName>
        <fullName evidence="6">heparosan-N-sulfate-glucuronate 5-epimerase</fullName>
        <ecNumber evidence="6">5.1.3.17</ecNumber>
    </recommendedName>
</protein>
<name>A0A158P839_ANGCA</name>
<feature type="domain" description="D-glucuronyl C5-epimerase C-terminal" evidence="14">
    <location>
        <begin position="402"/>
        <end position="599"/>
    </location>
</feature>
<dbReference type="STRING" id="6313.A0A158P839"/>
<reference evidence="17" key="2">
    <citation type="submission" date="2016-04" db="UniProtKB">
        <authorList>
            <consortium name="WormBaseParasite"/>
        </authorList>
    </citation>
    <scope>IDENTIFICATION</scope>
</reference>
<dbReference type="GO" id="GO:0030210">
    <property type="term" value="P:heparin proteoglycan biosynthetic process"/>
    <property type="evidence" value="ECO:0007669"/>
    <property type="project" value="UniProtKB-UniPathway"/>
</dbReference>
<evidence type="ECO:0000256" key="11">
    <source>
        <dbReference type="ARBA" id="ARBA00023235"/>
    </source>
</evidence>
<comment type="catalytic activity">
    <reaction evidence="1">
        <text>[heparosan-N-sulfate](n) = [heparan-N-sulfate](n)</text>
        <dbReference type="Rhea" id="RHEA:20197"/>
        <dbReference type="Rhea" id="RHEA-COMP:9556"/>
        <dbReference type="Rhea" id="RHEA-COMP:9557"/>
        <dbReference type="ChEBI" id="CHEBI:58041"/>
        <dbReference type="ChEBI" id="CHEBI:58287"/>
        <dbReference type="EC" id="5.1.3.17"/>
    </reaction>
</comment>
<dbReference type="PANTHER" id="PTHR13174:SF3">
    <property type="entry name" value="D-GLUCURONYL C5-EPIMERASE"/>
    <property type="match status" value="1"/>
</dbReference>
<reference evidence="16" key="1">
    <citation type="submission" date="2012-09" db="EMBL/GenBank/DDBJ databases">
        <authorList>
            <person name="Martin A.A."/>
        </authorList>
    </citation>
    <scope>NUCLEOTIDE SEQUENCE</scope>
</reference>
<organism evidence="16 17">
    <name type="scientific">Angiostrongylus cantonensis</name>
    <name type="common">Rat lungworm</name>
    <dbReference type="NCBI Taxonomy" id="6313"/>
    <lineage>
        <taxon>Eukaryota</taxon>
        <taxon>Metazoa</taxon>
        <taxon>Ecdysozoa</taxon>
        <taxon>Nematoda</taxon>
        <taxon>Chromadorea</taxon>
        <taxon>Rhabditida</taxon>
        <taxon>Rhabditina</taxon>
        <taxon>Rhabditomorpha</taxon>
        <taxon>Strongyloidea</taxon>
        <taxon>Metastrongylidae</taxon>
        <taxon>Angiostrongylus</taxon>
    </lineage>
</organism>
<accession>A0A158P839</accession>
<evidence type="ECO:0000259" key="15">
    <source>
        <dbReference type="Pfam" id="PF21174"/>
    </source>
</evidence>
<dbReference type="PANTHER" id="PTHR13174">
    <property type="entry name" value="D-GLUCURONYL C5-EPIMERASE"/>
    <property type="match status" value="1"/>
</dbReference>